<evidence type="ECO:0000256" key="2">
    <source>
        <dbReference type="ARBA" id="ARBA00022771"/>
    </source>
</evidence>
<keyword evidence="4" id="KW-0010">Activator</keyword>
<dbReference type="GO" id="GO:0008270">
    <property type="term" value="F:zinc ion binding"/>
    <property type="evidence" value="ECO:0007669"/>
    <property type="project" value="UniProtKB-KW"/>
</dbReference>
<evidence type="ECO:0000256" key="4">
    <source>
        <dbReference type="ARBA" id="ARBA00023159"/>
    </source>
</evidence>
<dbReference type="PANTHER" id="PTHR45658">
    <property type="entry name" value="GATA TRANSCRIPTION FACTOR"/>
    <property type="match status" value="1"/>
</dbReference>
<evidence type="ECO:0000256" key="5">
    <source>
        <dbReference type="SAM" id="MobiDB-lite"/>
    </source>
</evidence>
<reference evidence="6" key="1">
    <citation type="journal article" date="2021" name="bioRxiv">
        <title>Whole Genome Assembly and Annotation of Northern Wild Rice, Zizania palustris L., Supports a Whole Genome Duplication in the Zizania Genus.</title>
        <authorList>
            <person name="Haas M."/>
            <person name="Kono T."/>
            <person name="Macchietto M."/>
            <person name="Millas R."/>
            <person name="McGilp L."/>
            <person name="Shao M."/>
            <person name="Duquette J."/>
            <person name="Hirsch C.N."/>
            <person name="Kimball J."/>
        </authorList>
    </citation>
    <scope>NUCLEOTIDE SEQUENCE</scope>
    <source>
        <tissue evidence="6">Fresh leaf tissue</tissue>
    </source>
</reference>
<evidence type="ECO:0000256" key="1">
    <source>
        <dbReference type="ARBA" id="ARBA00022723"/>
    </source>
</evidence>
<sequence length="250" mass="26679">MGDGFSVEDLLDLEELCEVDKDGGEQVEAEPAAVEQEKSSESHGSSVVSYEPMPLLAPVIDLPAHDAEELEWVSRIMDDSLAELPPTPQLPAAALAACKPQHRREQARPGVSDWTLCSLPISSTNNGRPRNPSTERTANKSPKSAGASQSISNHRTSAAVTLFPPRATAAAATAVSRRRPSGAPVRRAPRRFATPAASATSPAASSQEYRPACSPTFVTDLHSNSHRKVLEMRRKKETDIVAAPPAVASF</sequence>
<dbReference type="Proteomes" id="UP000729402">
    <property type="component" value="Unassembled WGS sequence"/>
</dbReference>
<dbReference type="EMBL" id="JAAALK010000283">
    <property type="protein sequence ID" value="KAG8071619.1"/>
    <property type="molecule type" value="Genomic_DNA"/>
</dbReference>
<dbReference type="GO" id="GO:0030154">
    <property type="term" value="P:cell differentiation"/>
    <property type="evidence" value="ECO:0007669"/>
    <property type="project" value="TreeGrafter"/>
</dbReference>
<feature type="compositionally biased region" description="Polar residues" evidence="5">
    <location>
        <begin position="120"/>
        <end position="159"/>
    </location>
</feature>
<evidence type="ECO:0000313" key="6">
    <source>
        <dbReference type="EMBL" id="KAG8071619.1"/>
    </source>
</evidence>
<dbReference type="PANTHER" id="PTHR45658:SF92">
    <property type="entry name" value="GATA TRANSCRIPTION FACTOR 5"/>
    <property type="match status" value="1"/>
</dbReference>
<name>A0A8J5T7S6_ZIZPA</name>
<reference evidence="6" key="2">
    <citation type="submission" date="2021-02" db="EMBL/GenBank/DDBJ databases">
        <authorList>
            <person name="Kimball J.A."/>
            <person name="Haas M.W."/>
            <person name="Macchietto M."/>
            <person name="Kono T."/>
            <person name="Duquette J."/>
            <person name="Shao M."/>
        </authorList>
    </citation>
    <scope>NUCLEOTIDE SEQUENCE</scope>
    <source>
        <tissue evidence="6">Fresh leaf tissue</tissue>
    </source>
</reference>
<organism evidence="6 7">
    <name type="scientific">Zizania palustris</name>
    <name type="common">Northern wild rice</name>
    <dbReference type="NCBI Taxonomy" id="103762"/>
    <lineage>
        <taxon>Eukaryota</taxon>
        <taxon>Viridiplantae</taxon>
        <taxon>Streptophyta</taxon>
        <taxon>Embryophyta</taxon>
        <taxon>Tracheophyta</taxon>
        <taxon>Spermatophyta</taxon>
        <taxon>Magnoliopsida</taxon>
        <taxon>Liliopsida</taxon>
        <taxon>Poales</taxon>
        <taxon>Poaceae</taxon>
        <taxon>BOP clade</taxon>
        <taxon>Oryzoideae</taxon>
        <taxon>Oryzeae</taxon>
        <taxon>Zizaniinae</taxon>
        <taxon>Zizania</taxon>
    </lineage>
</organism>
<evidence type="ECO:0000256" key="3">
    <source>
        <dbReference type="ARBA" id="ARBA00022833"/>
    </source>
</evidence>
<keyword evidence="7" id="KW-1185">Reference proteome</keyword>
<feature type="region of interest" description="Disordered" evidence="5">
    <location>
        <begin position="20"/>
        <end position="49"/>
    </location>
</feature>
<keyword evidence="1" id="KW-0479">Metal-binding</keyword>
<proteinExistence type="predicted"/>
<dbReference type="OrthoDB" id="2162994at2759"/>
<feature type="region of interest" description="Disordered" evidence="5">
    <location>
        <begin position="101"/>
        <end position="211"/>
    </location>
</feature>
<dbReference type="GO" id="GO:0005634">
    <property type="term" value="C:nucleus"/>
    <property type="evidence" value="ECO:0007669"/>
    <property type="project" value="TreeGrafter"/>
</dbReference>
<feature type="compositionally biased region" description="Low complexity" evidence="5">
    <location>
        <begin position="183"/>
        <end position="206"/>
    </location>
</feature>
<gene>
    <name evidence="6" type="ORF">GUJ93_ZPchr0006g44985</name>
</gene>
<evidence type="ECO:0000313" key="7">
    <source>
        <dbReference type="Proteomes" id="UP000729402"/>
    </source>
</evidence>
<accession>A0A8J5T7S6</accession>
<comment type="caution">
    <text evidence="6">The sequence shown here is derived from an EMBL/GenBank/DDBJ whole genome shotgun (WGS) entry which is preliminary data.</text>
</comment>
<keyword evidence="2" id="KW-0863">Zinc-finger</keyword>
<dbReference type="AlphaFoldDB" id="A0A8J5T7S6"/>
<dbReference type="InterPro" id="IPR051140">
    <property type="entry name" value="GATA_TF"/>
</dbReference>
<keyword evidence="3" id="KW-0862">Zinc</keyword>
<protein>
    <submittedName>
        <fullName evidence="6">Uncharacterized protein</fullName>
    </submittedName>
</protein>